<dbReference type="Pfam" id="PF00550">
    <property type="entry name" value="PP-binding"/>
    <property type="match status" value="1"/>
</dbReference>
<evidence type="ECO:0000259" key="1">
    <source>
        <dbReference type="PROSITE" id="PS50075"/>
    </source>
</evidence>
<evidence type="ECO:0000313" key="2">
    <source>
        <dbReference type="EMBL" id="WWP21375.1"/>
    </source>
</evidence>
<name>A0ABD8AUZ0_PAEAM</name>
<dbReference type="Gene3D" id="1.10.1200.10">
    <property type="entry name" value="ACP-like"/>
    <property type="match status" value="1"/>
</dbReference>
<dbReference type="PROSITE" id="PS50075">
    <property type="entry name" value="CARRIER"/>
    <property type="match status" value="1"/>
</dbReference>
<dbReference type="EMBL" id="CP145892">
    <property type="protein sequence ID" value="WWP21375.1"/>
    <property type="molecule type" value="Genomic_DNA"/>
</dbReference>
<dbReference type="GeneID" id="32215306"/>
<dbReference type="RefSeq" id="WP_036668367.1">
    <property type="nucleotide sequence ID" value="NZ_BIMJ01000011.1"/>
</dbReference>
<dbReference type="AlphaFoldDB" id="A0ABD8AUZ0"/>
<dbReference type="InterPro" id="IPR036736">
    <property type="entry name" value="ACP-like_sf"/>
</dbReference>
<evidence type="ECO:0000313" key="3">
    <source>
        <dbReference type="Proteomes" id="UP001364764"/>
    </source>
</evidence>
<sequence>MQEQIIAMICEIKEDAQLANSLNEHSNIMEDGGLDSLQLITFVLQVEERFGIEIDFEQFDFNLMESVTTFCNYISELQKTAPV</sequence>
<gene>
    <name evidence="2" type="ORF">V6668_04070</name>
</gene>
<reference evidence="2 3" key="1">
    <citation type="submission" date="2024-02" db="EMBL/GenBank/DDBJ databases">
        <title>Complete sequences of two Paenibacillus sp. strains and one Lysinibacillus strain isolated from the environment on STAA medium highlight biotechnological potential.</title>
        <authorList>
            <person name="Attere S.A."/>
            <person name="Piche L.C."/>
            <person name="Intertaglia L."/>
            <person name="Lami R."/>
            <person name="Charette S.J."/>
            <person name="Vincent A.T."/>
        </authorList>
    </citation>
    <scope>NUCLEOTIDE SEQUENCE [LARGE SCALE GENOMIC DNA]</scope>
    <source>
        <strain evidence="2 3">Y5S-7</strain>
    </source>
</reference>
<dbReference type="SUPFAM" id="SSF47336">
    <property type="entry name" value="ACP-like"/>
    <property type="match status" value="1"/>
</dbReference>
<protein>
    <submittedName>
        <fullName evidence="2">Acyl carrier protein</fullName>
    </submittedName>
</protein>
<accession>A0ABD8AUZ0</accession>
<feature type="domain" description="Carrier" evidence="1">
    <location>
        <begin position="1"/>
        <end position="78"/>
    </location>
</feature>
<dbReference type="InterPro" id="IPR009081">
    <property type="entry name" value="PP-bd_ACP"/>
</dbReference>
<dbReference type="GeneID" id="93474613"/>
<proteinExistence type="predicted"/>
<dbReference type="Proteomes" id="UP001364764">
    <property type="component" value="Chromosome"/>
</dbReference>
<organism evidence="2 3">
    <name type="scientific">Paenibacillus amylolyticus</name>
    <dbReference type="NCBI Taxonomy" id="1451"/>
    <lineage>
        <taxon>Bacteria</taxon>
        <taxon>Bacillati</taxon>
        <taxon>Bacillota</taxon>
        <taxon>Bacilli</taxon>
        <taxon>Bacillales</taxon>
        <taxon>Paenibacillaceae</taxon>
        <taxon>Paenibacillus</taxon>
    </lineage>
</organism>